<evidence type="ECO:0000313" key="3">
    <source>
        <dbReference type="EMBL" id="GES90442.1"/>
    </source>
</evidence>
<feature type="region of interest" description="Disordered" evidence="1">
    <location>
        <begin position="1"/>
        <end position="40"/>
    </location>
</feature>
<name>A0A2Z6Q9K8_9GLOM</name>
<dbReference type="EMBL" id="BEXD01000298">
    <property type="protein sequence ID" value="GBB86225.1"/>
    <property type="molecule type" value="Genomic_DNA"/>
</dbReference>
<evidence type="ECO:0000313" key="2">
    <source>
        <dbReference type="EMBL" id="GBB86225.1"/>
    </source>
</evidence>
<dbReference type="EMBL" id="BLAL01000194">
    <property type="protein sequence ID" value="GES90442.1"/>
    <property type="molecule type" value="Genomic_DNA"/>
</dbReference>
<accession>A0A2Z6Q9K8</accession>
<sequence>MVTFNQSSLSSPSTSFKQLKRDFKPQLTPINNEKKLKQKETDNTYKNENIIIISYCLQEEEQAQLLDLIVYDILAKWNNYALLANLG</sequence>
<dbReference type="Proteomes" id="UP000615446">
    <property type="component" value="Unassembled WGS sequence"/>
</dbReference>
<dbReference type="Proteomes" id="UP000247702">
    <property type="component" value="Unassembled WGS sequence"/>
</dbReference>
<dbReference type="AlphaFoldDB" id="A0A2Z6Q9K8"/>
<protein>
    <submittedName>
        <fullName evidence="2">Uncharacterized protein</fullName>
    </submittedName>
</protein>
<keyword evidence="4" id="KW-1185">Reference proteome</keyword>
<feature type="compositionally biased region" description="Polar residues" evidence="1">
    <location>
        <begin position="1"/>
        <end position="17"/>
    </location>
</feature>
<proteinExistence type="predicted"/>
<gene>
    <name evidence="3" type="ORF">RCL2_001728500</name>
    <name evidence="2" type="ORF">RclHR1_12660005</name>
</gene>
<comment type="caution">
    <text evidence="2">The sequence shown here is derived from an EMBL/GenBank/DDBJ whole genome shotgun (WGS) entry which is preliminary data.</text>
</comment>
<evidence type="ECO:0000313" key="4">
    <source>
        <dbReference type="Proteomes" id="UP000247702"/>
    </source>
</evidence>
<evidence type="ECO:0000256" key="1">
    <source>
        <dbReference type="SAM" id="MobiDB-lite"/>
    </source>
</evidence>
<reference evidence="2 4" key="1">
    <citation type="submission" date="2017-11" db="EMBL/GenBank/DDBJ databases">
        <title>The genome of Rhizophagus clarus HR1 reveals common genetic basis of auxotrophy among arbuscular mycorrhizal fungi.</title>
        <authorList>
            <person name="Kobayashi Y."/>
        </authorList>
    </citation>
    <scope>NUCLEOTIDE SEQUENCE [LARGE SCALE GENOMIC DNA]</scope>
    <source>
        <strain evidence="2 4">HR1</strain>
    </source>
</reference>
<organism evidence="2 4">
    <name type="scientific">Rhizophagus clarus</name>
    <dbReference type="NCBI Taxonomy" id="94130"/>
    <lineage>
        <taxon>Eukaryota</taxon>
        <taxon>Fungi</taxon>
        <taxon>Fungi incertae sedis</taxon>
        <taxon>Mucoromycota</taxon>
        <taxon>Glomeromycotina</taxon>
        <taxon>Glomeromycetes</taxon>
        <taxon>Glomerales</taxon>
        <taxon>Glomeraceae</taxon>
        <taxon>Rhizophagus</taxon>
    </lineage>
</organism>
<reference evidence="3" key="2">
    <citation type="submission" date="2019-10" db="EMBL/GenBank/DDBJ databases">
        <title>Conservation and host-specific expression of non-tandemly repeated heterogenous ribosome RNA gene in arbuscular mycorrhizal fungi.</title>
        <authorList>
            <person name="Maeda T."/>
            <person name="Kobayashi Y."/>
            <person name="Nakagawa T."/>
            <person name="Ezawa T."/>
            <person name="Yamaguchi K."/>
            <person name="Bino T."/>
            <person name="Nishimoto Y."/>
            <person name="Shigenobu S."/>
            <person name="Kawaguchi M."/>
        </authorList>
    </citation>
    <scope>NUCLEOTIDE SEQUENCE</scope>
    <source>
        <strain evidence="3">HR1</strain>
    </source>
</reference>